<comment type="caution">
    <text evidence="5">The sequence shown here is derived from an EMBL/GenBank/DDBJ whole genome shotgun (WGS) entry which is preliminary data.</text>
</comment>
<comment type="similarity">
    <text evidence="3">Belongs to the bacterial ribosomal protein bS16 family.</text>
</comment>
<dbReference type="Gene3D" id="3.30.1320.10">
    <property type="match status" value="1"/>
</dbReference>
<dbReference type="EMBL" id="BAABJX010000022">
    <property type="protein sequence ID" value="GAA4830649.1"/>
    <property type="molecule type" value="Genomic_DNA"/>
</dbReference>
<dbReference type="RefSeq" id="WP_345370581.1">
    <property type="nucleotide sequence ID" value="NZ_BAABJX010000022.1"/>
</dbReference>
<dbReference type="InterPro" id="IPR000307">
    <property type="entry name" value="Ribosomal_bS16"/>
</dbReference>
<dbReference type="PROSITE" id="PS00732">
    <property type="entry name" value="RIBOSOMAL_S16"/>
    <property type="match status" value="1"/>
</dbReference>
<dbReference type="PANTHER" id="PTHR12919">
    <property type="entry name" value="30S RIBOSOMAL PROTEIN S16"/>
    <property type="match status" value="1"/>
</dbReference>
<proteinExistence type="inferred from homology"/>
<dbReference type="InterPro" id="IPR023803">
    <property type="entry name" value="Ribosomal_bS16_dom_sf"/>
</dbReference>
<evidence type="ECO:0000313" key="6">
    <source>
        <dbReference type="Proteomes" id="UP001500298"/>
    </source>
</evidence>
<evidence type="ECO:0000256" key="3">
    <source>
        <dbReference type="HAMAP-Rule" id="MF_00385"/>
    </source>
</evidence>
<keyword evidence="1 3" id="KW-0689">Ribosomal protein</keyword>
<dbReference type="SUPFAM" id="SSF54565">
    <property type="entry name" value="Ribosomal protein S16"/>
    <property type="match status" value="1"/>
</dbReference>
<dbReference type="NCBIfam" id="TIGR00002">
    <property type="entry name" value="S16"/>
    <property type="match status" value="1"/>
</dbReference>
<gene>
    <name evidence="3" type="primary">rpsP</name>
    <name evidence="5" type="ORF">GCM10023331_14940</name>
</gene>
<dbReference type="InterPro" id="IPR020592">
    <property type="entry name" value="Ribosomal_bS16_CS"/>
</dbReference>
<keyword evidence="6" id="KW-1185">Reference proteome</keyword>
<evidence type="ECO:0000256" key="2">
    <source>
        <dbReference type="ARBA" id="ARBA00023274"/>
    </source>
</evidence>
<reference evidence="6" key="1">
    <citation type="journal article" date="2019" name="Int. J. Syst. Evol. Microbiol.">
        <title>The Global Catalogue of Microorganisms (GCM) 10K type strain sequencing project: providing services to taxonomists for standard genome sequencing and annotation.</title>
        <authorList>
            <consortium name="The Broad Institute Genomics Platform"/>
            <consortium name="The Broad Institute Genome Sequencing Center for Infectious Disease"/>
            <person name="Wu L."/>
            <person name="Ma J."/>
        </authorList>
    </citation>
    <scope>NUCLEOTIDE SEQUENCE [LARGE SCALE GENOMIC DNA]</scope>
    <source>
        <strain evidence="6">JCM 18326</strain>
    </source>
</reference>
<evidence type="ECO:0000256" key="4">
    <source>
        <dbReference type="SAM" id="MobiDB-lite"/>
    </source>
</evidence>
<evidence type="ECO:0000256" key="1">
    <source>
        <dbReference type="ARBA" id="ARBA00022980"/>
    </source>
</evidence>
<protein>
    <recommendedName>
        <fullName evidence="3">Small ribosomal subunit protein bS16</fullName>
    </recommendedName>
</protein>
<keyword evidence="2 3" id="KW-0687">Ribonucleoprotein</keyword>
<dbReference type="Proteomes" id="UP001500298">
    <property type="component" value="Unassembled WGS sequence"/>
</dbReference>
<dbReference type="Pfam" id="PF00886">
    <property type="entry name" value="Ribosomal_S16"/>
    <property type="match status" value="1"/>
</dbReference>
<name>A0ABP9DCD2_9BACT</name>
<organism evidence="5 6">
    <name type="scientific">Algivirga pacifica</name>
    <dbReference type="NCBI Taxonomy" id="1162670"/>
    <lineage>
        <taxon>Bacteria</taxon>
        <taxon>Pseudomonadati</taxon>
        <taxon>Bacteroidota</taxon>
        <taxon>Cytophagia</taxon>
        <taxon>Cytophagales</taxon>
        <taxon>Flammeovirgaceae</taxon>
        <taxon>Algivirga</taxon>
    </lineage>
</organism>
<accession>A0ABP9DCD2</accession>
<feature type="compositionally biased region" description="Basic and acidic residues" evidence="4">
    <location>
        <begin position="133"/>
        <end position="156"/>
    </location>
</feature>
<feature type="region of interest" description="Disordered" evidence="4">
    <location>
        <begin position="133"/>
        <end position="193"/>
    </location>
</feature>
<evidence type="ECO:0000313" key="5">
    <source>
        <dbReference type="EMBL" id="GAA4830649.1"/>
    </source>
</evidence>
<dbReference type="PANTHER" id="PTHR12919:SF20">
    <property type="entry name" value="SMALL RIBOSOMAL SUBUNIT PROTEIN BS16M"/>
    <property type="match status" value="1"/>
</dbReference>
<feature type="compositionally biased region" description="Acidic residues" evidence="4">
    <location>
        <begin position="170"/>
        <end position="193"/>
    </location>
</feature>
<sequence length="193" mass="20704">MAVKIRLARRGRKRKPIYNVVVANSKSPRDGRFIEKLGTFNPNVHPPIINIDVEAATQWLLNGAQPTDTARTVLSKAGAMYKKHLQVGVLKGAKTQEEADAIFTEWMANRNSENEAAQEAVKQAKLDAIQADQEKGASLRKEAAEAEAKAKEEAEAAAKAAAEAKAAEEAAAEAGEEATEEPAAEEGEDKAAE</sequence>
<dbReference type="HAMAP" id="MF_00385">
    <property type="entry name" value="Ribosomal_bS16"/>
    <property type="match status" value="1"/>
</dbReference>